<evidence type="ECO:0000259" key="1">
    <source>
        <dbReference type="Pfam" id="PF04773"/>
    </source>
</evidence>
<dbReference type="InterPro" id="IPR032508">
    <property type="entry name" value="FecR_C"/>
</dbReference>
<reference evidence="3 4" key="1">
    <citation type="submission" date="2018-11" db="EMBL/GenBank/DDBJ databases">
        <title>Chitinophaga lutea sp.nov., isolate from arsenic contaminated soil.</title>
        <authorList>
            <person name="Zong Y."/>
        </authorList>
    </citation>
    <scope>NUCLEOTIDE SEQUENCE [LARGE SCALE GENOMIC DNA]</scope>
    <source>
        <strain evidence="3 4">ZY74</strain>
    </source>
</reference>
<evidence type="ECO:0000313" key="4">
    <source>
        <dbReference type="Proteomes" id="UP000278351"/>
    </source>
</evidence>
<protein>
    <submittedName>
        <fullName evidence="3">DUF4974 domain-containing protein</fullName>
    </submittedName>
</protein>
<dbReference type="GO" id="GO:0016989">
    <property type="term" value="F:sigma factor antagonist activity"/>
    <property type="evidence" value="ECO:0007669"/>
    <property type="project" value="TreeGrafter"/>
</dbReference>
<keyword evidence="4" id="KW-1185">Reference proteome</keyword>
<evidence type="ECO:0000259" key="2">
    <source>
        <dbReference type="Pfam" id="PF16344"/>
    </source>
</evidence>
<feature type="domain" description="FecR protein" evidence="1">
    <location>
        <begin position="105"/>
        <end position="198"/>
    </location>
</feature>
<dbReference type="PANTHER" id="PTHR30273">
    <property type="entry name" value="PERIPLASMIC SIGNAL SENSOR AND SIGMA FACTOR ACTIVATOR FECR-RELATED"/>
    <property type="match status" value="1"/>
</dbReference>
<sequence>MLNEKYIRYLIKKQQQEPLTPEEAEALDAWYQSLDDLPAEISSPAPLREETWQRLEQHIKPKSLMRRLRWPLSAAAVGLVLLGTGYLMNRTAPPAATTAQSWTVVECPPNKRMKVSMPDGSAIWLNGGARLEYDAAFAGNRQCRLTEGEAFFEVAPDAARPFIVRTSRLAVKVLGTSFNVAAYKQLQKEKITVSGGSVQVLDSGACNVILRANEEIVYNNAADFVKRTANGPQTDSWRNGEFYLTNISLEELAIRLEQIYGYKVVFADKGLKNCVNSLRFSEREPVTKVLELLKLINKVEYQIKDKEITLRGSGC</sequence>
<dbReference type="Pfam" id="PF16344">
    <property type="entry name" value="FecR_C"/>
    <property type="match status" value="1"/>
</dbReference>
<dbReference type="Proteomes" id="UP000278351">
    <property type="component" value="Unassembled WGS sequence"/>
</dbReference>
<proteinExistence type="predicted"/>
<evidence type="ECO:0000313" key="3">
    <source>
        <dbReference type="EMBL" id="RPE13953.1"/>
    </source>
</evidence>
<dbReference type="PIRSF" id="PIRSF018266">
    <property type="entry name" value="FecR"/>
    <property type="match status" value="1"/>
</dbReference>
<dbReference type="Pfam" id="PF04773">
    <property type="entry name" value="FecR"/>
    <property type="match status" value="1"/>
</dbReference>
<name>A0A3N4PYQ9_9BACT</name>
<dbReference type="PANTHER" id="PTHR30273:SF2">
    <property type="entry name" value="PROTEIN FECR"/>
    <property type="match status" value="1"/>
</dbReference>
<dbReference type="InterPro" id="IPR006860">
    <property type="entry name" value="FecR"/>
</dbReference>
<dbReference type="InterPro" id="IPR012373">
    <property type="entry name" value="Ferrdict_sens_TM"/>
</dbReference>
<feature type="domain" description="Protein FecR C-terminal" evidence="2">
    <location>
        <begin position="242"/>
        <end position="310"/>
    </location>
</feature>
<dbReference type="OrthoDB" id="1524389at2"/>
<dbReference type="Gene3D" id="3.55.50.30">
    <property type="match status" value="1"/>
</dbReference>
<dbReference type="Gene3D" id="2.60.120.1440">
    <property type="match status" value="1"/>
</dbReference>
<comment type="caution">
    <text evidence="3">The sequence shown here is derived from an EMBL/GenBank/DDBJ whole genome shotgun (WGS) entry which is preliminary data.</text>
</comment>
<accession>A0A3N4PYQ9</accession>
<organism evidence="3 4">
    <name type="scientific">Chitinophaga lutea</name>
    <dbReference type="NCBI Taxonomy" id="2488634"/>
    <lineage>
        <taxon>Bacteria</taxon>
        <taxon>Pseudomonadati</taxon>
        <taxon>Bacteroidota</taxon>
        <taxon>Chitinophagia</taxon>
        <taxon>Chitinophagales</taxon>
        <taxon>Chitinophagaceae</taxon>
        <taxon>Chitinophaga</taxon>
    </lineage>
</organism>
<dbReference type="RefSeq" id="WP_123846467.1">
    <property type="nucleotide sequence ID" value="NZ_RPDH01000001.1"/>
</dbReference>
<dbReference type="EMBL" id="RPDH01000001">
    <property type="protein sequence ID" value="RPE13953.1"/>
    <property type="molecule type" value="Genomic_DNA"/>
</dbReference>
<gene>
    <name evidence="3" type="ORF">EGT74_10700</name>
</gene>
<dbReference type="AlphaFoldDB" id="A0A3N4PYQ9"/>